<organism evidence="2 3">
    <name type="scientific">Alkalihalobacillus trypoxylicola</name>
    <dbReference type="NCBI Taxonomy" id="519424"/>
    <lineage>
        <taxon>Bacteria</taxon>
        <taxon>Bacillati</taxon>
        <taxon>Bacillota</taxon>
        <taxon>Bacilli</taxon>
        <taxon>Bacillales</taxon>
        <taxon>Bacillaceae</taxon>
        <taxon>Alkalihalobacillus</taxon>
    </lineage>
</organism>
<comment type="caution">
    <text evidence="2">The sequence shown here is derived from an EMBL/GenBank/DDBJ whole genome shotgun (WGS) entry which is preliminary data.</text>
</comment>
<feature type="domain" description="DUF7147" evidence="1">
    <location>
        <begin position="1"/>
        <end position="126"/>
    </location>
</feature>
<dbReference type="AlphaFoldDB" id="A0A161QBA9"/>
<gene>
    <name evidence="2" type="ORF">AZF04_02335</name>
</gene>
<dbReference type="Proteomes" id="UP000075806">
    <property type="component" value="Unassembled WGS sequence"/>
</dbReference>
<reference evidence="2" key="1">
    <citation type="submission" date="2016-02" db="EMBL/GenBank/DDBJ databases">
        <title>Genome sequence of Bacillus trypoxylicola KCTC 13244(T).</title>
        <authorList>
            <person name="Jeong H."/>
            <person name="Park S.-H."/>
            <person name="Choi S.-K."/>
        </authorList>
    </citation>
    <scope>NUCLEOTIDE SEQUENCE [LARGE SCALE GENOMIC DNA]</scope>
    <source>
        <strain evidence="2">KCTC 13244</strain>
    </source>
</reference>
<dbReference type="STRING" id="519424.AZF04_02335"/>
<protein>
    <submittedName>
        <fullName evidence="2">Methylthioribose kinase</fullName>
    </submittedName>
</protein>
<name>A0A161QBA9_9BACI</name>
<keyword evidence="3" id="KW-1185">Reference proteome</keyword>
<proteinExistence type="predicted"/>
<keyword evidence="2" id="KW-0418">Kinase</keyword>
<dbReference type="EMBL" id="LTAO01000001">
    <property type="protein sequence ID" value="KYG35197.1"/>
    <property type="molecule type" value="Genomic_DNA"/>
</dbReference>
<keyword evidence="2" id="KW-0808">Transferase</keyword>
<dbReference type="Pfam" id="PF23648">
    <property type="entry name" value="DUF7147"/>
    <property type="match status" value="1"/>
</dbReference>
<accession>A0A161QBA9</accession>
<dbReference type="GO" id="GO:0016301">
    <property type="term" value="F:kinase activity"/>
    <property type="evidence" value="ECO:0007669"/>
    <property type="project" value="UniProtKB-KW"/>
</dbReference>
<dbReference type="InterPro" id="IPR055571">
    <property type="entry name" value="DUF7147"/>
</dbReference>
<dbReference type="RefSeq" id="WP_045480134.1">
    <property type="nucleotide sequence ID" value="NZ_LTAO01000001.1"/>
</dbReference>
<dbReference type="OrthoDB" id="2427086at2"/>
<evidence type="ECO:0000259" key="1">
    <source>
        <dbReference type="Pfam" id="PF23648"/>
    </source>
</evidence>
<sequence>MIQRFIELGQGYSDLFELMEIAKRNQDRISAFVRLDVEKDSQKKSSLVVLLNPTEQGSFMPLYICLEGIPHKNGIESNNRYELFSALGKQFEVPIKTLEVKSYTQFAEKDLYYQYLIGIFRLNKLIPPLS</sequence>
<evidence type="ECO:0000313" key="2">
    <source>
        <dbReference type="EMBL" id="KYG35197.1"/>
    </source>
</evidence>
<evidence type="ECO:0000313" key="3">
    <source>
        <dbReference type="Proteomes" id="UP000075806"/>
    </source>
</evidence>